<proteinExistence type="predicted"/>
<sequence>MRRSRRRSVAAVIASWACAIALLAAAPLALPATVAPAPAAAAADASDWNPGSIIDDAVFYDGTAMSAGEIQTFLDGKVRSCQSGYTCLKDYRQSTDNRPADKYCNGYSGAANESAATIIDKVARSCGISQKALLVLLQKEQGLVTSTAPSAWNYSAATGQGCPDTAPCDASTQGFFYQVYYGARQFEVYRLNPSWWGYQAGRWNNILYNPSASCGTQRVYIENQATAGLYIYTPYVPNQAALRNLYGEGDGCSAYGNRNFWRTFTDWFGSTKAGGRPFGSADAIEAYPGGIRVRGWAIDPDTSDPIQVRVSLAGAVTTLTANADRPDVGAAYPGAGSRHGFDTRIPVTTGGSGQVCLTAVNTGSGSDVSLGCREMPFYTGSPVGVIDSVKVSSGSVTVAGWALDPDTAASIAVHAYVDGVGTAITANRSRPDLATPYPAHGTAHGFTATLKVPLDAKQICLYGIDSGRGENTTLGCRSIMTPAARDIGRAPMGYIDSFDVVGTTARITGWAIDPDTKSSIAVHVYVGGSGRAITANGTRTDVAEVYPSYGSRHGFDTVVDLPATATNVCLYAINTSGENTTLVCRTVQGADQNRAPIGAFDAATVSGRTATVKGWAIDPDTVRPIAVRISVDGKITTVTAQASRPDVGVAYPVYGGSHGFSKTVDIPIGPSRVCVTAVNSSGPNTDLGCRDITTPDEGRTPIGSVDEVSVSGTTATVRGWAIDPDTARPIAVHVYVRGSATVLTADRSRPDVATVYPLYGAAHGFQATLQVPAGSSQLCIYAINTSGANPLLGCRTVTGVAGAPVGSLDAVTASTGALTVRGWALDPDVSGPVNVRVSVDGAVRTVKADRDRADVGAAYPAAGSRHGFEQRLTAAKGSRRVCVSVLDDRGGYSVTLGCVSVTVR</sequence>
<keyword evidence="1" id="KW-0732">Signal</keyword>
<keyword evidence="3" id="KW-1185">Reference proteome</keyword>
<protein>
    <recommendedName>
        <fullName evidence="4">Hemagglutinin</fullName>
    </recommendedName>
</protein>
<organism evidence="2 3">
    <name type="scientific">Microbacterium galbum</name>
    <dbReference type="NCBI Taxonomy" id="3075994"/>
    <lineage>
        <taxon>Bacteria</taxon>
        <taxon>Bacillati</taxon>
        <taxon>Actinomycetota</taxon>
        <taxon>Actinomycetes</taxon>
        <taxon>Micrococcales</taxon>
        <taxon>Microbacteriaceae</taxon>
        <taxon>Microbacterium</taxon>
    </lineage>
</organism>
<evidence type="ECO:0000256" key="1">
    <source>
        <dbReference type="SAM" id="SignalP"/>
    </source>
</evidence>
<evidence type="ECO:0008006" key="4">
    <source>
        <dbReference type="Google" id="ProtNLM"/>
    </source>
</evidence>
<feature type="chain" id="PRO_5045135797" description="Hemagglutinin" evidence="1">
    <location>
        <begin position="32"/>
        <end position="904"/>
    </location>
</feature>
<gene>
    <name evidence="2" type="ORF">RWH45_02495</name>
</gene>
<dbReference type="RefSeq" id="WP_315993342.1">
    <property type="nucleotide sequence ID" value="NZ_JAWDIS010000001.1"/>
</dbReference>
<evidence type="ECO:0000313" key="2">
    <source>
        <dbReference type="EMBL" id="MDU0366066.1"/>
    </source>
</evidence>
<dbReference type="EMBL" id="JAWDIS010000001">
    <property type="protein sequence ID" value="MDU0366066.1"/>
    <property type="molecule type" value="Genomic_DNA"/>
</dbReference>
<evidence type="ECO:0000313" key="3">
    <source>
        <dbReference type="Proteomes" id="UP001263371"/>
    </source>
</evidence>
<comment type="caution">
    <text evidence="2">The sequence shown here is derived from an EMBL/GenBank/DDBJ whole genome shotgun (WGS) entry which is preliminary data.</text>
</comment>
<name>A0ABU3T3V9_9MICO</name>
<accession>A0ABU3T3V9</accession>
<feature type="signal peptide" evidence="1">
    <location>
        <begin position="1"/>
        <end position="31"/>
    </location>
</feature>
<reference evidence="2 3" key="1">
    <citation type="submission" date="2023-09" db="EMBL/GenBank/DDBJ databases">
        <title>Microbacterium fusihabitans sp. nov., Microbacterium phycihabitans sp. nov., and Microbacterium cervinum sp. nov., isolated from dried seaweeds of beach.</title>
        <authorList>
            <person name="Lee S.D."/>
        </authorList>
    </citation>
    <scope>NUCLEOTIDE SEQUENCE [LARGE SCALE GENOMIC DNA]</scope>
    <source>
        <strain evidence="2 3">KSW4-17</strain>
    </source>
</reference>
<dbReference type="Proteomes" id="UP001263371">
    <property type="component" value="Unassembled WGS sequence"/>
</dbReference>